<evidence type="ECO:0000313" key="2">
    <source>
        <dbReference type="EMBL" id="AOV58890.1"/>
    </source>
</evidence>
<dbReference type="Proteomes" id="UP000204537">
    <property type="component" value="Segment"/>
</dbReference>
<dbReference type="RefSeq" id="YP_009321409.1">
    <property type="nucleotide sequence ID" value="NC_031906.1"/>
</dbReference>
<evidence type="ECO:0000313" key="4">
    <source>
        <dbReference type="Proteomes" id="UP000204537"/>
    </source>
</evidence>
<sequence>MKFDQLHNRFQKIKEEWAQDTQIDFQFKNKEYTEDLAKLALEIPFQHNKYLNHYTDLSQIKTSLEFEVRRLVKEKREYYGGEADAKTYAEKPFGASIKTSEKMKVYLESDDEIINLEAKVKFIDQMLYYLDQVMRQISNRGFAIKSAIEWEKFINGST</sequence>
<dbReference type="OrthoDB" id="16211at10239"/>
<dbReference type="Proteomes" id="UP000240804">
    <property type="component" value="Segment"/>
</dbReference>
<gene>
    <name evidence="3" type="ORF">C421010_146</name>
    <name evidence="1" type="ORF">S250808_145</name>
    <name evidence="2" type="ORF">T040910_146</name>
</gene>
<dbReference type="EMBL" id="KU686199">
    <property type="protein sequence ID" value="AOV59129.1"/>
    <property type="molecule type" value="Genomic_DNA"/>
</dbReference>
<evidence type="ECO:0000313" key="1">
    <source>
        <dbReference type="EMBL" id="AOV58650.1"/>
    </source>
</evidence>
<dbReference type="KEGG" id="vg:30306436"/>
<proteinExistence type="predicted"/>
<dbReference type="Proteomes" id="UP000240920">
    <property type="component" value="Segment"/>
</dbReference>
<evidence type="ECO:0000313" key="5">
    <source>
        <dbReference type="Proteomes" id="UP000240804"/>
    </source>
</evidence>
<dbReference type="EMBL" id="KU686197">
    <property type="protein sequence ID" value="AOV58650.1"/>
    <property type="molecule type" value="Genomic_DNA"/>
</dbReference>
<dbReference type="GeneID" id="30306436"/>
<dbReference type="InterPro" id="IPR021289">
    <property type="entry name" value="UvsY"/>
</dbReference>
<evidence type="ECO:0000313" key="3">
    <source>
        <dbReference type="EMBL" id="AOV59129.1"/>
    </source>
</evidence>
<name>A0A1D8KKD4_9CAUD</name>
<keyword evidence="4" id="KW-1185">Reference proteome</keyword>
<dbReference type="EMBL" id="KU686198">
    <property type="protein sequence ID" value="AOV58890.1"/>
    <property type="molecule type" value="Genomic_DNA"/>
</dbReference>
<protein>
    <submittedName>
        <fullName evidence="3">UvsY</fullName>
    </submittedName>
</protein>
<organism evidence="3 4">
    <name type="scientific">Synechococcus phage S-CAM3</name>
    <dbReference type="NCBI Taxonomy" id="1883366"/>
    <lineage>
        <taxon>Viruses</taxon>
        <taxon>Duplodnaviria</taxon>
        <taxon>Heunggongvirae</taxon>
        <taxon>Uroviricota</taxon>
        <taxon>Caudoviricetes</taxon>
        <taxon>Pantevenvirales</taxon>
        <taxon>Kyanoviridae</taxon>
        <taxon>Charybdisvirus</taxon>
        <taxon>Charybdisvirus scam3</taxon>
    </lineage>
</organism>
<accession>A0A1D8KKD4</accession>
<dbReference type="Pfam" id="PF11056">
    <property type="entry name" value="UvsY"/>
    <property type="match status" value="1"/>
</dbReference>
<reference evidence="4 5" key="1">
    <citation type="journal article" date="2016" name="Virology">
        <title>The genomic content and context of auxiliary metabolic genes in marine cyanomyoviruses.</title>
        <authorList>
            <person name="Crummett L.T."/>
            <person name="Puxty R.J."/>
            <person name="Weihe C."/>
            <person name="Marston M.F."/>
            <person name="Martiny J.B."/>
        </authorList>
    </citation>
    <scope>NUCLEOTIDE SEQUENCE [LARGE SCALE GENOMIC DNA]</scope>
    <source>
        <strain evidence="1">0808SB25</strain>
        <strain evidence="2">0910TB04</strain>
        <strain evidence="3">1010CC42</strain>
    </source>
</reference>